<feature type="compositionally biased region" description="Low complexity" evidence="1">
    <location>
        <begin position="50"/>
        <end position="60"/>
    </location>
</feature>
<evidence type="ECO:0000313" key="2">
    <source>
        <dbReference type="Proteomes" id="UP000887565"/>
    </source>
</evidence>
<evidence type="ECO:0000256" key="1">
    <source>
        <dbReference type="SAM" id="MobiDB-lite"/>
    </source>
</evidence>
<dbReference type="WBParaSite" id="nRc.2.0.1.t11972-RA">
    <property type="protein sequence ID" value="nRc.2.0.1.t11972-RA"/>
    <property type="gene ID" value="nRc.2.0.1.g11972"/>
</dbReference>
<dbReference type="Proteomes" id="UP000887565">
    <property type="component" value="Unplaced"/>
</dbReference>
<protein>
    <submittedName>
        <fullName evidence="3">Uncharacterized protein</fullName>
    </submittedName>
</protein>
<reference evidence="3" key="1">
    <citation type="submission" date="2022-11" db="UniProtKB">
        <authorList>
            <consortium name="WormBaseParasite"/>
        </authorList>
    </citation>
    <scope>IDENTIFICATION</scope>
</reference>
<keyword evidence="2" id="KW-1185">Reference proteome</keyword>
<name>A0A915IDK3_ROMCU</name>
<evidence type="ECO:0000313" key="3">
    <source>
        <dbReference type="WBParaSite" id="nRc.2.0.1.t11972-RA"/>
    </source>
</evidence>
<dbReference type="AlphaFoldDB" id="A0A915IDK3"/>
<proteinExistence type="predicted"/>
<feature type="region of interest" description="Disordered" evidence="1">
    <location>
        <begin position="38"/>
        <end position="60"/>
    </location>
</feature>
<accession>A0A915IDK3</accession>
<sequence length="85" mass="9663">MEENHMRRFTALGYEKGFYKKIGNPNDREITNLDSKNIKSDEDDISQTDTNAPTTTAKTTSLLTPLSKNLSYSQYELDSIRGQDV</sequence>
<organism evidence="2 3">
    <name type="scientific">Romanomermis culicivorax</name>
    <name type="common">Nematode worm</name>
    <dbReference type="NCBI Taxonomy" id="13658"/>
    <lineage>
        <taxon>Eukaryota</taxon>
        <taxon>Metazoa</taxon>
        <taxon>Ecdysozoa</taxon>
        <taxon>Nematoda</taxon>
        <taxon>Enoplea</taxon>
        <taxon>Dorylaimia</taxon>
        <taxon>Mermithida</taxon>
        <taxon>Mermithoidea</taxon>
        <taxon>Mermithidae</taxon>
        <taxon>Romanomermis</taxon>
    </lineage>
</organism>